<dbReference type="GO" id="GO:0022857">
    <property type="term" value="F:transmembrane transporter activity"/>
    <property type="evidence" value="ECO:0007669"/>
    <property type="project" value="InterPro"/>
</dbReference>
<dbReference type="PANTHER" id="PTHR23505:SF79">
    <property type="entry name" value="PROTEIN SPINSTER"/>
    <property type="match status" value="1"/>
</dbReference>
<proteinExistence type="inferred from homology"/>
<dbReference type="PANTHER" id="PTHR23505">
    <property type="entry name" value="SPINSTER"/>
    <property type="match status" value="1"/>
</dbReference>
<dbReference type="InterPro" id="IPR020846">
    <property type="entry name" value="MFS_dom"/>
</dbReference>
<feature type="compositionally biased region" description="Polar residues" evidence="7">
    <location>
        <begin position="1"/>
        <end position="10"/>
    </location>
</feature>
<keyword evidence="4 8" id="KW-1133">Transmembrane helix</keyword>
<evidence type="ECO:0000256" key="1">
    <source>
        <dbReference type="ARBA" id="ARBA00004141"/>
    </source>
</evidence>
<evidence type="ECO:0000256" key="2">
    <source>
        <dbReference type="ARBA" id="ARBA00022448"/>
    </source>
</evidence>
<dbReference type="Gene3D" id="1.20.1250.20">
    <property type="entry name" value="MFS general substrate transporter like domains"/>
    <property type="match status" value="1"/>
</dbReference>
<keyword evidence="3 8" id="KW-0812">Transmembrane</keyword>
<evidence type="ECO:0000256" key="7">
    <source>
        <dbReference type="SAM" id="MobiDB-lite"/>
    </source>
</evidence>
<dbReference type="EMBL" id="LRGB01003375">
    <property type="protein sequence ID" value="KZS02977.1"/>
    <property type="molecule type" value="Genomic_DNA"/>
</dbReference>
<dbReference type="PROSITE" id="PS50850">
    <property type="entry name" value="MFS"/>
    <property type="match status" value="1"/>
</dbReference>
<feature type="transmembrane region" description="Helical" evidence="8">
    <location>
        <begin position="125"/>
        <end position="145"/>
    </location>
</feature>
<dbReference type="CDD" id="cd17328">
    <property type="entry name" value="MFS_spinster_like"/>
    <property type="match status" value="1"/>
</dbReference>
<evidence type="ECO:0000256" key="4">
    <source>
        <dbReference type="ARBA" id="ARBA00022989"/>
    </source>
</evidence>
<dbReference type="STRING" id="35525.A0A164K667"/>
<protein>
    <submittedName>
        <fullName evidence="10">Spinster protein</fullName>
    </submittedName>
</protein>
<feature type="region of interest" description="Disordered" evidence="7">
    <location>
        <begin position="1"/>
        <end position="32"/>
    </location>
</feature>
<feature type="transmembrane region" description="Helical" evidence="8">
    <location>
        <begin position="369"/>
        <end position="398"/>
    </location>
</feature>
<feature type="transmembrane region" description="Helical" evidence="8">
    <location>
        <begin position="308"/>
        <end position="332"/>
    </location>
</feature>
<name>A0A164K667_9CRUS</name>
<dbReference type="InterPro" id="IPR036259">
    <property type="entry name" value="MFS_trans_sf"/>
</dbReference>
<dbReference type="InterPro" id="IPR044770">
    <property type="entry name" value="MFS_spinster-like"/>
</dbReference>
<feature type="transmembrane region" description="Helical" evidence="8">
    <location>
        <begin position="185"/>
        <end position="209"/>
    </location>
</feature>
<feature type="transmembrane region" description="Helical" evidence="8">
    <location>
        <begin position="98"/>
        <end position="118"/>
    </location>
</feature>
<dbReference type="InterPro" id="IPR011701">
    <property type="entry name" value="MFS"/>
</dbReference>
<organism evidence="10 11">
    <name type="scientific">Daphnia magna</name>
    <dbReference type="NCBI Taxonomy" id="35525"/>
    <lineage>
        <taxon>Eukaryota</taxon>
        <taxon>Metazoa</taxon>
        <taxon>Ecdysozoa</taxon>
        <taxon>Arthropoda</taxon>
        <taxon>Crustacea</taxon>
        <taxon>Branchiopoda</taxon>
        <taxon>Diplostraca</taxon>
        <taxon>Cladocera</taxon>
        <taxon>Anomopoda</taxon>
        <taxon>Daphniidae</taxon>
        <taxon>Daphnia</taxon>
    </lineage>
</organism>
<evidence type="ECO:0000259" key="9">
    <source>
        <dbReference type="PROSITE" id="PS50850"/>
    </source>
</evidence>
<feature type="transmembrane region" description="Helical" evidence="8">
    <location>
        <begin position="449"/>
        <end position="475"/>
    </location>
</feature>
<comment type="caution">
    <text evidence="10">The sequence shown here is derived from an EMBL/GenBank/DDBJ whole genome shotgun (WGS) entry which is preliminary data.</text>
</comment>
<comment type="similarity">
    <text evidence="6">Belongs to the major facilitator superfamily. Spinster (TC 2.A.1.49) family.</text>
</comment>
<sequence length="498" mass="53950">MAETDQSPPNGSVDKAEDAVPEKSPSSSVCSSSEMDLAAVKQDAKAEAAGNQITRTNLINTLLICLLQLLNFMERYSLPGILPVIIDELDLSNLQGGLLQSSFIVSYVVVAPLVGYLGDRFSRKIILIVGLSVWSLVSLAGSYMTTYSSLLALRCLGGIGEATYSAIGPAMIADMFVGDTRSNMLAMFYFMMLVGGGLGYITGSGVAAATGSWNWGLRVTPILSLISVILIVIFLKEPARGESEGSRLVSTSWKKDIIYLLHNRSFMFSTTASVALVFVIGAIGVWGPQFVVLSRKVILDDEHTFEEISLVYGVISIVSGITAVVSGALMGIKLRARYPEADALICGIGMLLSVPFFYGFLVAGLEPLYWIYILSFIALWFINLNWALVGDILLYVVVPTRRATAETFQIMSVHVFGDASSPFIIGLISDAFEPLIESDSVDYRKYRSLQYALLINPFIQLLSAALFLVGSWHLLGDRDKAKRAVANGNAIALPRVSN</sequence>
<dbReference type="OrthoDB" id="6770063at2759"/>
<dbReference type="AlphaFoldDB" id="A0A164K667"/>
<evidence type="ECO:0000256" key="8">
    <source>
        <dbReference type="SAM" id="Phobius"/>
    </source>
</evidence>
<feature type="transmembrane region" description="Helical" evidence="8">
    <location>
        <begin position="151"/>
        <end position="173"/>
    </location>
</feature>
<dbReference type="GO" id="GO:0016020">
    <property type="term" value="C:membrane"/>
    <property type="evidence" value="ECO:0007669"/>
    <property type="project" value="UniProtKB-SubCell"/>
</dbReference>
<evidence type="ECO:0000313" key="11">
    <source>
        <dbReference type="Proteomes" id="UP000076858"/>
    </source>
</evidence>
<feature type="domain" description="Major facilitator superfamily (MFS) profile" evidence="9">
    <location>
        <begin position="60"/>
        <end position="482"/>
    </location>
</feature>
<dbReference type="Pfam" id="PF07690">
    <property type="entry name" value="MFS_1"/>
    <property type="match status" value="1"/>
</dbReference>
<evidence type="ECO:0000256" key="6">
    <source>
        <dbReference type="ARBA" id="ARBA00024338"/>
    </source>
</evidence>
<evidence type="ECO:0000313" key="10">
    <source>
        <dbReference type="EMBL" id="KZS02977.1"/>
    </source>
</evidence>
<keyword evidence="11" id="KW-1185">Reference proteome</keyword>
<gene>
    <name evidence="10" type="ORF">APZ42_034397</name>
</gene>
<accession>A0A164K667</accession>
<dbReference type="SUPFAM" id="SSF103473">
    <property type="entry name" value="MFS general substrate transporter"/>
    <property type="match status" value="1"/>
</dbReference>
<evidence type="ECO:0000256" key="5">
    <source>
        <dbReference type="ARBA" id="ARBA00023136"/>
    </source>
</evidence>
<feature type="transmembrane region" description="Helical" evidence="8">
    <location>
        <begin position="344"/>
        <end position="363"/>
    </location>
</feature>
<comment type="subcellular location">
    <subcellularLocation>
        <location evidence="1">Membrane</location>
        <topology evidence="1">Multi-pass membrane protein</topology>
    </subcellularLocation>
</comment>
<evidence type="ECO:0000256" key="3">
    <source>
        <dbReference type="ARBA" id="ARBA00022692"/>
    </source>
</evidence>
<dbReference type="Proteomes" id="UP000076858">
    <property type="component" value="Unassembled WGS sequence"/>
</dbReference>
<keyword evidence="5 8" id="KW-0472">Membrane</keyword>
<keyword evidence="2" id="KW-0813">Transport</keyword>
<feature type="transmembrane region" description="Helical" evidence="8">
    <location>
        <begin position="265"/>
        <end position="288"/>
    </location>
</feature>
<feature type="transmembrane region" description="Helical" evidence="8">
    <location>
        <begin position="215"/>
        <end position="235"/>
    </location>
</feature>
<reference evidence="10 11" key="1">
    <citation type="submission" date="2016-03" db="EMBL/GenBank/DDBJ databases">
        <title>EvidentialGene: Evidence-directed Construction of Genes on Genomes.</title>
        <authorList>
            <person name="Gilbert D.G."/>
            <person name="Choi J.-H."/>
            <person name="Mockaitis K."/>
            <person name="Colbourne J."/>
            <person name="Pfrender M."/>
        </authorList>
    </citation>
    <scope>NUCLEOTIDE SEQUENCE [LARGE SCALE GENOMIC DNA]</scope>
    <source>
        <strain evidence="10 11">Xinb3</strain>
        <tissue evidence="10">Complete organism</tissue>
    </source>
</reference>